<comment type="caution">
    <text evidence="1">The sequence shown here is derived from an EMBL/GenBank/DDBJ whole genome shotgun (WGS) entry which is preliminary data.</text>
</comment>
<dbReference type="VEuPathDB" id="FungiDB:PC110_g9895"/>
<gene>
    <name evidence="1" type="ORF">PC110_g9895</name>
</gene>
<dbReference type="AlphaFoldDB" id="A0A329SAH0"/>
<name>A0A329SAH0_9STRA</name>
<dbReference type="EMBL" id="MJFZ01000225">
    <property type="protein sequence ID" value="RAW33805.1"/>
    <property type="molecule type" value="Genomic_DNA"/>
</dbReference>
<proteinExistence type="predicted"/>
<reference evidence="1 2" key="1">
    <citation type="submission" date="2018-01" db="EMBL/GenBank/DDBJ databases">
        <title>Draft genome of the strawberry crown rot pathogen Phytophthora cactorum.</title>
        <authorList>
            <person name="Armitage A.D."/>
            <person name="Lysoe E."/>
            <person name="Nellist C.F."/>
            <person name="Harrison R.J."/>
            <person name="Brurberg M.B."/>
        </authorList>
    </citation>
    <scope>NUCLEOTIDE SEQUENCE [LARGE SCALE GENOMIC DNA]</scope>
    <source>
        <strain evidence="1 2">10300</strain>
    </source>
</reference>
<sequence>MKRPQASAVLPVALLELQPQQGMLEEHPKARTTLEQGSSGPTSLAVLVARFLEITECLNGRCRPDEIHRDGYEGMSAGTRINGEDGTTYLQTLMFLSTPWNQGLERPVDGSVQASFCHRGTRGDIRRMRQCHNGHQCRGFHCNRGSCGALISRRSLRPSASKDKTTFKLLKLQTLGHVAKSNIEVRETRLSHCRRLVRAPL</sequence>
<evidence type="ECO:0000313" key="1">
    <source>
        <dbReference type="EMBL" id="RAW33805.1"/>
    </source>
</evidence>
<keyword evidence="2" id="KW-1185">Reference proteome</keyword>
<dbReference type="Proteomes" id="UP000251314">
    <property type="component" value="Unassembled WGS sequence"/>
</dbReference>
<organism evidence="1 2">
    <name type="scientific">Phytophthora cactorum</name>
    <dbReference type="NCBI Taxonomy" id="29920"/>
    <lineage>
        <taxon>Eukaryota</taxon>
        <taxon>Sar</taxon>
        <taxon>Stramenopiles</taxon>
        <taxon>Oomycota</taxon>
        <taxon>Peronosporomycetes</taxon>
        <taxon>Peronosporales</taxon>
        <taxon>Peronosporaceae</taxon>
        <taxon>Phytophthora</taxon>
    </lineage>
</organism>
<accession>A0A329SAH0</accession>
<evidence type="ECO:0000313" key="2">
    <source>
        <dbReference type="Proteomes" id="UP000251314"/>
    </source>
</evidence>
<protein>
    <submittedName>
        <fullName evidence="1">Uncharacterized protein</fullName>
    </submittedName>
</protein>